<dbReference type="InterPro" id="IPR041698">
    <property type="entry name" value="Methyltransf_25"/>
</dbReference>
<feature type="domain" description="Flavodoxin-like" evidence="2">
    <location>
        <begin position="58"/>
        <end position="249"/>
    </location>
</feature>
<reference evidence="3 4" key="1">
    <citation type="submission" date="2024-02" db="EMBL/GenBank/DDBJ databases">
        <authorList>
            <person name="Chen Y."/>
            <person name="Shah S."/>
            <person name="Dougan E. K."/>
            <person name="Thang M."/>
            <person name="Chan C."/>
        </authorList>
    </citation>
    <scope>NUCLEOTIDE SEQUENCE [LARGE SCALE GENOMIC DNA]</scope>
</reference>
<proteinExistence type="inferred from homology"/>
<dbReference type="InterPro" id="IPR005025">
    <property type="entry name" value="FMN_Rdtase-like_dom"/>
</dbReference>
<dbReference type="PANTHER" id="PTHR30546">
    <property type="entry name" value="FLAVODOXIN-RELATED PROTEIN WRBA-RELATED"/>
    <property type="match status" value="1"/>
</dbReference>
<dbReference type="NCBIfam" id="TIGR01755">
    <property type="entry name" value="flav_wrbA"/>
    <property type="match status" value="2"/>
</dbReference>
<name>A0ABP0JSL6_9DINO</name>
<dbReference type="InterPro" id="IPR029063">
    <property type="entry name" value="SAM-dependent_MTases_sf"/>
</dbReference>
<gene>
    <name evidence="3" type="ORF">SCF082_LOCUS13649</name>
</gene>
<dbReference type="SUPFAM" id="SSF53335">
    <property type="entry name" value="S-adenosyl-L-methionine-dependent methyltransferases"/>
    <property type="match status" value="1"/>
</dbReference>
<accession>A0ABP0JSL6</accession>
<dbReference type="InterPro" id="IPR010089">
    <property type="entry name" value="Flavoprotein_WrbA-like"/>
</dbReference>
<dbReference type="Gene3D" id="3.40.50.150">
    <property type="entry name" value="Vaccinia Virus protein VP39"/>
    <property type="match status" value="1"/>
</dbReference>
<sequence length="699" mass="75749">MGQCQPSGDLIQQVKNATEEDIQKMMEGLDDMKKNMLKATLAKKSGPKAEKKATGTSVAIIYYSMYGHIEKMAEEIKKGMEKAGISVDVFQVPETLDDEVLSKMGAPPKNSTIPTLDAEMVGKLNEYDGFVFGIPTRFGVMSAQMKAFFDMTGSHWMKQSLSGKPAATFVSTGTQNGGQELTHMQTLSCLAHHGMPYVSFGYQGGAPMFSVDEIHGASPWGASTLAAGDGSRQPSAMELQMANLQGEKFGEAVKRTKSKPVTRKCKVGIVYYSTYGHVKKMVDKIAQAMEAEGVEVRKYQVKETLPEGVLKAMGAPPKSSDKVIEHSNIEELAELDGIMMGLPTRFGQPAAQIKNFWDATGGLWQGGKLVGKLASSFVSTGTPQGGQETTHLTHLTNFVHHGMIYVPFGYSDSSLLSMEELHGGSPWGASTYAGATGARQPSETELKIAAAHGKAFAAKVKQMVFRCRRVSPRHEWKEGGRDYLAMGLEDARCQVRPSEALRGAMAFLASEAARGHAVVDPCCGQGSLLKLAQELWPKEPSRMLGQDVRQAALARAAEIGGRLELSRGDGGDLPLGDGEADAFLSDLPNAGTTEERSLLCQRVVAEASRVLRPDGRLVLMTGSPELLAQEVVKGAWRTVGAWPIRRRRATRSEEKVEQLVCLEKAAEEPKKAPKDLALKEESAPKKSEEIKALWERLGI</sequence>
<dbReference type="PANTHER" id="PTHR30546:SF23">
    <property type="entry name" value="FLAVOPROTEIN-LIKE PROTEIN YCP4-RELATED"/>
    <property type="match status" value="1"/>
</dbReference>
<dbReference type="InterPro" id="IPR029039">
    <property type="entry name" value="Flavoprotein-like_sf"/>
</dbReference>
<dbReference type="Proteomes" id="UP001642464">
    <property type="component" value="Unassembled WGS sequence"/>
</dbReference>
<organism evidence="3 4">
    <name type="scientific">Durusdinium trenchii</name>
    <dbReference type="NCBI Taxonomy" id="1381693"/>
    <lineage>
        <taxon>Eukaryota</taxon>
        <taxon>Sar</taxon>
        <taxon>Alveolata</taxon>
        <taxon>Dinophyceae</taxon>
        <taxon>Suessiales</taxon>
        <taxon>Symbiodiniaceae</taxon>
        <taxon>Durusdinium</taxon>
    </lineage>
</organism>
<evidence type="ECO:0000313" key="3">
    <source>
        <dbReference type="EMBL" id="CAK9017461.1"/>
    </source>
</evidence>
<dbReference type="NCBIfam" id="NF002999">
    <property type="entry name" value="PRK03767.1"/>
    <property type="match status" value="2"/>
</dbReference>
<dbReference type="CDD" id="cd02440">
    <property type="entry name" value="AdoMet_MTases"/>
    <property type="match status" value="1"/>
</dbReference>
<comment type="caution">
    <text evidence="3">The sequence shown here is derived from an EMBL/GenBank/DDBJ whole genome shotgun (WGS) entry which is preliminary data.</text>
</comment>
<comment type="similarity">
    <text evidence="1">Belongs to the WrbA family.</text>
</comment>
<protein>
    <submittedName>
        <fullName evidence="3">Quinone-oxidoreductase QR2 (TvQR2)</fullName>
    </submittedName>
</protein>
<dbReference type="Gene3D" id="3.40.50.360">
    <property type="match status" value="2"/>
</dbReference>
<keyword evidence="4" id="KW-1185">Reference proteome</keyword>
<dbReference type="InterPro" id="IPR008254">
    <property type="entry name" value="Flavodoxin/NO_synth"/>
</dbReference>
<evidence type="ECO:0000313" key="4">
    <source>
        <dbReference type="Proteomes" id="UP001642464"/>
    </source>
</evidence>
<evidence type="ECO:0000256" key="1">
    <source>
        <dbReference type="ARBA" id="ARBA00006961"/>
    </source>
</evidence>
<dbReference type="Pfam" id="PF03358">
    <property type="entry name" value="FMN_red"/>
    <property type="match status" value="2"/>
</dbReference>
<feature type="domain" description="Flavodoxin-like" evidence="2">
    <location>
        <begin position="267"/>
        <end position="456"/>
    </location>
</feature>
<dbReference type="PROSITE" id="PS50902">
    <property type="entry name" value="FLAVODOXIN_LIKE"/>
    <property type="match status" value="2"/>
</dbReference>
<dbReference type="EMBL" id="CAXAMM010008480">
    <property type="protein sequence ID" value="CAK9017461.1"/>
    <property type="molecule type" value="Genomic_DNA"/>
</dbReference>
<evidence type="ECO:0000259" key="2">
    <source>
        <dbReference type="PROSITE" id="PS50902"/>
    </source>
</evidence>
<dbReference type="SUPFAM" id="SSF52218">
    <property type="entry name" value="Flavoproteins"/>
    <property type="match status" value="2"/>
</dbReference>
<dbReference type="Pfam" id="PF13649">
    <property type="entry name" value="Methyltransf_25"/>
    <property type="match status" value="1"/>
</dbReference>